<dbReference type="InterPro" id="IPR036388">
    <property type="entry name" value="WH-like_DNA-bd_sf"/>
</dbReference>
<comment type="similarity">
    <text evidence="1">Belongs to the LysR transcriptional regulatory family.</text>
</comment>
<dbReference type="CDD" id="cd05466">
    <property type="entry name" value="PBP2_LTTR_substrate"/>
    <property type="match status" value="1"/>
</dbReference>
<accession>A0A1M7HA89</accession>
<protein>
    <submittedName>
        <fullName evidence="6">DNA-binding transcriptional regulator, LysR family</fullName>
    </submittedName>
</protein>
<evidence type="ECO:0000259" key="5">
    <source>
        <dbReference type="PROSITE" id="PS50931"/>
    </source>
</evidence>
<evidence type="ECO:0000256" key="1">
    <source>
        <dbReference type="ARBA" id="ARBA00009437"/>
    </source>
</evidence>
<dbReference type="EMBL" id="FRBR01000012">
    <property type="protein sequence ID" value="SHM25319.1"/>
    <property type="molecule type" value="Genomic_DNA"/>
</dbReference>
<dbReference type="PRINTS" id="PR00039">
    <property type="entry name" value="HTHLYSR"/>
</dbReference>
<dbReference type="Pfam" id="PF00126">
    <property type="entry name" value="HTH_1"/>
    <property type="match status" value="1"/>
</dbReference>
<dbReference type="SUPFAM" id="SSF53850">
    <property type="entry name" value="Periplasmic binding protein-like II"/>
    <property type="match status" value="1"/>
</dbReference>
<dbReference type="AlphaFoldDB" id="A0A1M7HA89"/>
<gene>
    <name evidence="6" type="ORF">SAMN05444398_11252</name>
</gene>
<dbReference type="Pfam" id="PF03466">
    <property type="entry name" value="LysR_substrate"/>
    <property type="match status" value="1"/>
</dbReference>
<proteinExistence type="inferred from homology"/>
<dbReference type="GO" id="GO:0003700">
    <property type="term" value="F:DNA-binding transcription factor activity"/>
    <property type="evidence" value="ECO:0007669"/>
    <property type="project" value="InterPro"/>
</dbReference>
<evidence type="ECO:0000256" key="3">
    <source>
        <dbReference type="ARBA" id="ARBA00023125"/>
    </source>
</evidence>
<dbReference type="RefSeq" id="WP_073036220.1">
    <property type="nucleotide sequence ID" value="NZ_BMLR01000008.1"/>
</dbReference>
<evidence type="ECO:0000313" key="7">
    <source>
        <dbReference type="Proteomes" id="UP000183974"/>
    </source>
</evidence>
<reference evidence="6 7" key="1">
    <citation type="submission" date="2016-11" db="EMBL/GenBank/DDBJ databases">
        <authorList>
            <person name="Jaros S."/>
            <person name="Januszkiewicz K."/>
            <person name="Wedrychowicz H."/>
        </authorList>
    </citation>
    <scope>NUCLEOTIDE SEQUENCE [LARGE SCALE GENOMIC DNA]</scope>
    <source>
        <strain evidence="6 7">DSM 29589</strain>
    </source>
</reference>
<dbReference type="STRING" id="337701.SAMN05444398_11252"/>
<dbReference type="PANTHER" id="PTHR30126">
    <property type="entry name" value="HTH-TYPE TRANSCRIPTIONAL REGULATOR"/>
    <property type="match status" value="1"/>
</dbReference>
<dbReference type="InterPro" id="IPR000847">
    <property type="entry name" value="LysR_HTH_N"/>
</dbReference>
<dbReference type="Gene3D" id="1.10.10.10">
    <property type="entry name" value="Winged helix-like DNA-binding domain superfamily/Winged helix DNA-binding domain"/>
    <property type="match status" value="1"/>
</dbReference>
<dbReference type="GO" id="GO:0000976">
    <property type="term" value="F:transcription cis-regulatory region binding"/>
    <property type="evidence" value="ECO:0007669"/>
    <property type="project" value="TreeGrafter"/>
</dbReference>
<dbReference type="Gene3D" id="3.40.190.10">
    <property type="entry name" value="Periplasmic binding protein-like II"/>
    <property type="match status" value="2"/>
</dbReference>
<dbReference type="InterPro" id="IPR036390">
    <property type="entry name" value="WH_DNA-bd_sf"/>
</dbReference>
<keyword evidence="2" id="KW-0805">Transcription regulation</keyword>
<evidence type="ECO:0000313" key="6">
    <source>
        <dbReference type="EMBL" id="SHM25319.1"/>
    </source>
</evidence>
<dbReference type="PANTHER" id="PTHR30126:SF2">
    <property type="entry name" value="HTH-TYPE TRANSCRIPTIONAL REGULATOR YJIE"/>
    <property type="match status" value="1"/>
</dbReference>
<dbReference type="Proteomes" id="UP000183974">
    <property type="component" value="Unassembled WGS sequence"/>
</dbReference>
<keyword evidence="7" id="KW-1185">Reference proteome</keyword>
<name>A0A1M7HA89_9RHOB</name>
<feature type="domain" description="HTH lysR-type" evidence="5">
    <location>
        <begin position="1"/>
        <end position="58"/>
    </location>
</feature>
<dbReference type="InterPro" id="IPR005119">
    <property type="entry name" value="LysR_subst-bd"/>
</dbReference>
<organism evidence="6 7">
    <name type="scientific">Roseovarius pacificus</name>
    <dbReference type="NCBI Taxonomy" id="337701"/>
    <lineage>
        <taxon>Bacteria</taxon>
        <taxon>Pseudomonadati</taxon>
        <taxon>Pseudomonadota</taxon>
        <taxon>Alphaproteobacteria</taxon>
        <taxon>Rhodobacterales</taxon>
        <taxon>Roseobacteraceae</taxon>
        <taxon>Roseovarius</taxon>
    </lineage>
</organism>
<keyword evidence="4" id="KW-0804">Transcription</keyword>
<dbReference type="SUPFAM" id="SSF46785">
    <property type="entry name" value="Winged helix' DNA-binding domain"/>
    <property type="match status" value="1"/>
</dbReference>
<keyword evidence="3 6" id="KW-0238">DNA-binding</keyword>
<dbReference type="PROSITE" id="PS50931">
    <property type="entry name" value="HTH_LYSR"/>
    <property type="match status" value="1"/>
</dbReference>
<evidence type="ECO:0000256" key="2">
    <source>
        <dbReference type="ARBA" id="ARBA00023015"/>
    </source>
</evidence>
<sequence length="293" mass="32256">MRLDWLEDILAVLDTGSFARAAEARNLTQSAFTRRIRTIEDGIGTPLFDRARKPVQLLPNVRAREDEMRRMAADLRTLRDGLRQSGTGRVVSLACQHAITTTISPRLVQVLARDRSVRVRSGNRDECLSQLVTGEVDIAVIYDSPHGPPRPDSRAFAEMSIGTEPLIAVCAPDLVNLPDMMSWPIIAYPGEVFLGQVLERAVLSRLPAGIDITRKAETALTLAACQYALDGIGIAWLPLSLADTALKQGRLIRASLDTPDLMLDVRMIRLADPIRPAALDSWNILRDALHAPD</sequence>
<dbReference type="OrthoDB" id="528082at2"/>
<evidence type="ECO:0000256" key="4">
    <source>
        <dbReference type="ARBA" id="ARBA00023163"/>
    </source>
</evidence>